<evidence type="ECO:0000313" key="2">
    <source>
        <dbReference type="Proteomes" id="UP001176471"/>
    </source>
</evidence>
<evidence type="ECO:0000313" key="1">
    <source>
        <dbReference type="EMBL" id="MDO7837107.1"/>
    </source>
</evidence>
<proteinExistence type="predicted"/>
<reference evidence="1" key="1">
    <citation type="submission" date="2023-07" db="EMBL/GenBank/DDBJ databases">
        <title>Bacterial whole genome sequence for Sphingobium sp. HBC34.</title>
        <authorList>
            <person name="Le V."/>
            <person name="Ko S.-R."/>
            <person name="Ahn C.-Y."/>
            <person name="Oh H.-M."/>
        </authorList>
    </citation>
    <scope>NUCLEOTIDE SEQUENCE</scope>
    <source>
        <strain evidence="1">HBC34</strain>
    </source>
</reference>
<accession>A0ABT8ZRD4</accession>
<protein>
    <recommendedName>
        <fullName evidence="3">ATP-binding protein</fullName>
    </recommendedName>
</protein>
<dbReference type="RefSeq" id="WP_304537414.1">
    <property type="nucleotide sequence ID" value="NZ_JAUQOM010000015.1"/>
</dbReference>
<evidence type="ECO:0008006" key="3">
    <source>
        <dbReference type="Google" id="ProtNLM"/>
    </source>
</evidence>
<keyword evidence="2" id="KW-1185">Reference proteome</keyword>
<dbReference type="EMBL" id="JAUQOM010000015">
    <property type="protein sequence ID" value="MDO7837107.1"/>
    <property type="molecule type" value="Genomic_DNA"/>
</dbReference>
<organism evidence="1 2">
    <name type="scientific">Sphingobium cyanobacteriorum</name>
    <dbReference type="NCBI Taxonomy" id="3063954"/>
    <lineage>
        <taxon>Bacteria</taxon>
        <taxon>Pseudomonadati</taxon>
        <taxon>Pseudomonadota</taxon>
        <taxon>Alphaproteobacteria</taxon>
        <taxon>Sphingomonadales</taxon>
        <taxon>Sphingomonadaceae</taxon>
        <taxon>Sphingobium</taxon>
    </lineage>
</organism>
<comment type="caution">
    <text evidence="1">The sequence shown here is derived from an EMBL/GenBank/DDBJ whole genome shotgun (WGS) entry which is preliminary data.</text>
</comment>
<dbReference type="Proteomes" id="UP001176471">
    <property type="component" value="Unassembled WGS sequence"/>
</dbReference>
<name>A0ABT8ZRD4_9SPHN</name>
<sequence>MASIQADFAVADDILLEAASKRLTGRDSVSIERSGRIGPLVEIAMASVQFEQQYRRVAVNSKFSADLTEAMRTGKPFGNGFKDCAGAFPLGSNNPIIVTAAIWDQWTVHAENIAKAKGLNPQLIAALMGAMVEIQDNVYEHSGAPQTGVVAYAVTPGSFEFVVADRGIGVLQTLRQNPAYADIPDAGAALQEMVKDGVSRFPAETGHGKGFNQLFRALVGQNAELRFRSGDHALTMRPTADPLRGESVLAQVASLNGLAISVFCRSQTAN</sequence>
<gene>
    <name evidence="1" type="ORF">Q4610_18850</name>
</gene>